<keyword evidence="6" id="KW-0805">Transcription regulation</keyword>
<comment type="caution">
    <text evidence="17">The sequence shown here is derived from an EMBL/GenBank/DDBJ whole genome shotgun (WGS) entry which is preliminary data.</text>
</comment>
<evidence type="ECO:0000256" key="13">
    <source>
        <dbReference type="ARBA" id="ARBA00081928"/>
    </source>
</evidence>
<keyword evidence="2" id="KW-0678">Repressor</keyword>
<keyword evidence="7 14" id="KW-0238">DNA-binding</keyword>
<feature type="domain" description="T-box" evidence="16">
    <location>
        <begin position="235"/>
        <end position="414"/>
    </location>
</feature>
<feature type="compositionally biased region" description="Low complexity" evidence="15">
    <location>
        <begin position="101"/>
        <end position="114"/>
    </location>
</feature>
<dbReference type="GO" id="GO:0045893">
    <property type="term" value="P:positive regulation of DNA-templated transcription"/>
    <property type="evidence" value="ECO:0007669"/>
    <property type="project" value="InterPro"/>
</dbReference>
<name>A0A210QLD6_MIZYE</name>
<dbReference type="GO" id="GO:0001708">
    <property type="term" value="P:cell fate specification"/>
    <property type="evidence" value="ECO:0007669"/>
    <property type="project" value="TreeGrafter"/>
</dbReference>
<evidence type="ECO:0000256" key="3">
    <source>
        <dbReference type="ARBA" id="ARBA00022499"/>
    </source>
</evidence>
<feature type="DNA-binding region" description="T-box" evidence="14">
    <location>
        <begin position="240"/>
        <end position="414"/>
    </location>
</feature>
<evidence type="ECO:0000256" key="1">
    <source>
        <dbReference type="ARBA" id="ARBA00004123"/>
    </source>
</evidence>
<feature type="region of interest" description="Disordered" evidence="15">
    <location>
        <begin position="186"/>
        <end position="224"/>
    </location>
</feature>
<keyword evidence="4" id="KW-0597">Phosphoprotein</keyword>
<dbReference type="FunFam" id="2.60.40.820:FF:000011">
    <property type="entry name" value="T-box transcription factor TBX21"/>
    <property type="match status" value="1"/>
</dbReference>
<dbReference type="InterPro" id="IPR046360">
    <property type="entry name" value="T-box_DNA-bd"/>
</dbReference>
<dbReference type="PANTHER" id="PTHR11267:SF201">
    <property type="entry name" value="T-BOX DOMAIN-CONTAINING PROTEIN"/>
    <property type="match status" value="1"/>
</dbReference>
<evidence type="ECO:0000259" key="16">
    <source>
        <dbReference type="PROSITE" id="PS50252"/>
    </source>
</evidence>
<evidence type="ECO:0000256" key="11">
    <source>
        <dbReference type="ARBA" id="ARBA00072238"/>
    </source>
</evidence>
<feature type="compositionally biased region" description="Polar residues" evidence="15">
    <location>
        <begin position="1"/>
        <end position="30"/>
    </location>
</feature>
<dbReference type="GO" id="GO:0005634">
    <property type="term" value="C:nucleus"/>
    <property type="evidence" value="ECO:0007669"/>
    <property type="project" value="UniProtKB-SubCell"/>
</dbReference>
<protein>
    <recommendedName>
        <fullName evidence="11">T-box transcription factor TBX21</fullName>
    </recommendedName>
    <alternativeName>
        <fullName evidence="12">T-cell-specific T-box transcription factor T-bet</fullName>
    </alternativeName>
    <alternativeName>
        <fullName evidence="13">Transcription factor TBLYM</fullName>
    </alternativeName>
</protein>
<evidence type="ECO:0000256" key="6">
    <source>
        <dbReference type="ARBA" id="ARBA00023015"/>
    </source>
</evidence>
<comment type="subcellular location">
    <subcellularLocation>
        <location evidence="1 14">Nucleus</location>
    </subcellularLocation>
</comment>
<evidence type="ECO:0000256" key="2">
    <source>
        <dbReference type="ARBA" id="ARBA00022491"/>
    </source>
</evidence>
<dbReference type="PROSITE" id="PS01283">
    <property type="entry name" value="TBOX_1"/>
    <property type="match status" value="1"/>
</dbReference>
<dbReference type="STRING" id="6573.A0A210QLD6"/>
<keyword evidence="9" id="KW-0804">Transcription</keyword>
<dbReference type="CDD" id="cd20194">
    <property type="entry name" value="T-box_TBR1_2_21-like"/>
    <property type="match status" value="1"/>
</dbReference>
<dbReference type="PRINTS" id="PR00937">
    <property type="entry name" value="TBOX"/>
</dbReference>
<evidence type="ECO:0000256" key="8">
    <source>
        <dbReference type="ARBA" id="ARBA00023159"/>
    </source>
</evidence>
<evidence type="ECO:0000256" key="9">
    <source>
        <dbReference type="ARBA" id="ARBA00023163"/>
    </source>
</evidence>
<keyword evidence="8" id="KW-0010">Activator</keyword>
<dbReference type="AlphaFoldDB" id="A0A210QLD6"/>
<evidence type="ECO:0000256" key="4">
    <source>
        <dbReference type="ARBA" id="ARBA00022553"/>
    </source>
</evidence>
<dbReference type="Pfam" id="PF00907">
    <property type="entry name" value="T-box"/>
    <property type="match status" value="1"/>
</dbReference>
<evidence type="ECO:0000256" key="5">
    <source>
        <dbReference type="ARBA" id="ARBA00022843"/>
    </source>
</evidence>
<feature type="region of interest" description="Disordered" evidence="15">
    <location>
        <begin position="79"/>
        <end position="118"/>
    </location>
</feature>
<evidence type="ECO:0000313" key="18">
    <source>
        <dbReference type="Proteomes" id="UP000242188"/>
    </source>
</evidence>
<reference evidence="17 18" key="1">
    <citation type="journal article" date="2017" name="Nat. Ecol. Evol.">
        <title>Scallop genome provides insights into evolution of bilaterian karyotype and development.</title>
        <authorList>
            <person name="Wang S."/>
            <person name="Zhang J."/>
            <person name="Jiao W."/>
            <person name="Li J."/>
            <person name="Xun X."/>
            <person name="Sun Y."/>
            <person name="Guo X."/>
            <person name="Huan P."/>
            <person name="Dong B."/>
            <person name="Zhang L."/>
            <person name="Hu X."/>
            <person name="Sun X."/>
            <person name="Wang J."/>
            <person name="Zhao C."/>
            <person name="Wang Y."/>
            <person name="Wang D."/>
            <person name="Huang X."/>
            <person name="Wang R."/>
            <person name="Lv J."/>
            <person name="Li Y."/>
            <person name="Zhang Z."/>
            <person name="Liu B."/>
            <person name="Lu W."/>
            <person name="Hui Y."/>
            <person name="Liang J."/>
            <person name="Zhou Z."/>
            <person name="Hou R."/>
            <person name="Li X."/>
            <person name="Liu Y."/>
            <person name="Li H."/>
            <person name="Ning X."/>
            <person name="Lin Y."/>
            <person name="Zhao L."/>
            <person name="Xing Q."/>
            <person name="Dou J."/>
            <person name="Li Y."/>
            <person name="Mao J."/>
            <person name="Guo H."/>
            <person name="Dou H."/>
            <person name="Li T."/>
            <person name="Mu C."/>
            <person name="Jiang W."/>
            <person name="Fu Q."/>
            <person name="Fu X."/>
            <person name="Miao Y."/>
            <person name="Liu J."/>
            <person name="Yu Q."/>
            <person name="Li R."/>
            <person name="Liao H."/>
            <person name="Li X."/>
            <person name="Kong Y."/>
            <person name="Jiang Z."/>
            <person name="Chourrout D."/>
            <person name="Li R."/>
            <person name="Bao Z."/>
        </authorList>
    </citation>
    <scope>NUCLEOTIDE SEQUENCE [LARGE SCALE GENOMIC DNA]</scope>
    <source>
        <strain evidence="17 18">PY_sf001</strain>
    </source>
</reference>
<dbReference type="SMART" id="SM00425">
    <property type="entry name" value="TBOX"/>
    <property type="match status" value="1"/>
</dbReference>
<dbReference type="SUPFAM" id="SSF49417">
    <property type="entry name" value="p53-like transcription factors"/>
    <property type="match status" value="1"/>
</dbReference>
<dbReference type="OrthoDB" id="7442607at2759"/>
<dbReference type="GO" id="GO:0000978">
    <property type="term" value="F:RNA polymerase II cis-regulatory region sequence-specific DNA binding"/>
    <property type="evidence" value="ECO:0007669"/>
    <property type="project" value="InterPro"/>
</dbReference>
<evidence type="ECO:0000256" key="10">
    <source>
        <dbReference type="ARBA" id="ARBA00023242"/>
    </source>
</evidence>
<dbReference type="GO" id="GO:0045892">
    <property type="term" value="P:negative regulation of DNA-templated transcription"/>
    <property type="evidence" value="ECO:0007669"/>
    <property type="project" value="UniProtKB-ARBA"/>
</dbReference>
<dbReference type="GO" id="GO:0000981">
    <property type="term" value="F:DNA-binding transcription factor activity, RNA polymerase II-specific"/>
    <property type="evidence" value="ECO:0007669"/>
    <property type="project" value="TreeGrafter"/>
</dbReference>
<evidence type="ECO:0000256" key="14">
    <source>
        <dbReference type="PROSITE-ProRule" id="PRU00201"/>
    </source>
</evidence>
<dbReference type="InterPro" id="IPR001699">
    <property type="entry name" value="TF_T-box"/>
</dbReference>
<keyword evidence="5" id="KW-0832">Ubl conjugation</keyword>
<organism evidence="17 18">
    <name type="scientific">Mizuhopecten yessoensis</name>
    <name type="common">Japanese scallop</name>
    <name type="synonym">Patinopecten yessoensis</name>
    <dbReference type="NCBI Taxonomy" id="6573"/>
    <lineage>
        <taxon>Eukaryota</taxon>
        <taxon>Metazoa</taxon>
        <taxon>Spiralia</taxon>
        <taxon>Lophotrochozoa</taxon>
        <taxon>Mollusca</taxon>
        <taxon>Bivalvia</taxon>
        <taxon>Autobranchia</taxon>
        <taxon>Pteriomorphia</taxon>
        <taxon>Pectinida</taxon>
        <taxon>Pectinoidea</taxon>
        <taxon>Pectinidae</taxon>
        <taxon>Mizuhopecten</taxon>
    </lineage>
</organism>
<proteinExistence type="predicted"/>
<dbReference type="PROSITE" id="PS50252">
    <property type="entry name" value="TBOX_3"/>
    <property type="match status" value="1"/>
</dbReference>
<accession>A0A210QLD6</accession>
<evidence type="ECO:0000256" key="12">
    <source>
        <dbReference type="ARBA" id="ARBA00078344"/>
    </source>
</evidence>
<keyword evidence="18" id="KW-1185">Reference proteome</keyword>
<dbReference type="InterPro" id="IPR008967">
    <property type="entry name" value="p53-like_TF_DNA-bd_sf"/>
</dbReference>
<dbReference type="GO" id="GO:0000785">
    <property type="term" value="C:chromatin"/>
    <property type="evidence" value="ECO:0007669"/>
    <property type="project" value="TreeGrafter"/>
</dbReference>
<dbReference type="InterPro" id="IPR036960">
    <property type="entry name" value="T-box_sf"/>
</dbReference>
<sequence>MTENAIYQQQFDENRRQNSAATIYPSQNENRILRPIGEIPDQHSQYDTGTSNSMKSYYCGYPYTNSESQHPSRILLEAESSPKINSRDEVEEDSQSTSENSSPRSRQMPSPRTPTEIASGSSYAYLQPASISAMQGNFQHPFPGQYQEYSGDTSGHMLPVHAEQIQQYPNYHHGYEEVETLPHPSQSYPGGYGGSPPSQPQPIAHTPCHLIGSPPGMTMAPSGQSQEGEKVSVYLCNRELWTKFHAHTTEMIITKQGRRMFPTLQFSLIGLCPSKHYNVFVDMILADSHHWKFQGGKWVASGQAEPLPQTGRVYLHPDSPSSGAHWMKQVIVFSKLKLTNNKNNSQGLIVLNSMHKYQPRIHVIEVGTCGLNDQKNLQTYAFPETQFISVTAYQNTDITQLKIDHNPFAKGFRENYEGRCFEGFPSPDKYPLVMQNPLVCGPGINGTGNHMLQVAKHNPHHPDQFSNGRMAFQSAQHPADSTGNGSYNQVSAPDVNTTDGNLYYSSTPNTSLKRTRYDMENACIERHRTEGIKEEPVNDRTTVPLEQSIKSESYEVPNGHCLPEDRQAEEDKGYKLPKKRMRISSDEQDGRFLSGSTTEVLHEQGNVSPPTDKYNRHYADSQRGLCVNGGNYGQFVQCTDVKVEQFNGYYHAPLFQELQRQDNSAVY</sequence>
<evidence type="ECO:0000313" key="17">
    <source>
        <dbReference type="EMBL" id="OWF49552.1"/>
    </source>
</evidence>
<keyword evidence="3" id="KW-1017">Isopeptide bond</keyword>
<evidence type="ECO:0000256" key="7">
    <source>
        <dbReference type="ARBA" id="ARBA00023125"/>
    </source>
</evidence>
<dbReference type="InterPro" id="IPR018186">
    <property type="entry name" value="TF_T-box_CS"/>
</dbReference>
<evidence type="ECO:0000256" key="15">
    <source>
        <dbReference type="SAM" id="MobiDB-lite"/>
    </source>
</evidence>
<gene>
    <name evidence="17" type="ORF">KP79_PYT23729</name>
</gene>
<dbReference type="Gene3D" id="2.60.40.820">
    <property type="entry name" value="Transcription factor, T-box"/>
    <property type="match status" value="1"/>
</dbReference>
<feature type="region of interest" description="Disordered" evidence="15">
    <location>
        <begin position="1"/>
        <end position="50"/>
    </location>
</feature>
<keyword evidence="10 14" id="KW-0539">Nucleus</keyword>
<dbReference type="EMBL" id="NEDP02003085">
    <property type="protein sequence ID" value="OWF49552.1"/>
    <property type="molecule type" value="Genomic_DNA"/>
</dbReference>
<dbReference type="PROSITE" id="PS01264">
    <property type="entry name" value="TBOX_2"/>
    <property type="match status" value="1"/>
</dbReference>
<dbReference type="PANTHER" id="PTHR11267">
    <property type="entry name" value="T-BOX PROTEIN-RELATED"/>
    <property type="match status" value="1"/>
</dbReference>
<dbReference type="Proteomes" id="UP000242188">
    <property type="component" value="Unassembled WGS sequence"/>
</dbReference>